<dbReference type="PANTHER" id="PTHR22617:SF23">
    <property type="entry name" value="CHEMOTAXIS PROTEIN CHEW"/>
    <property type="match status" value="1"/>
</dbReference>
<evidence type="ECO:0000313" key="3">
    <source>
        <dbReference type="Proteomes" id="UP000050544"/>
    </source>
</evidence>
<dbReference type="SMART" id="SM00260">
    <property type="entry name" value="CheW"/>
    <property type="match status" value="1"/>
</dbReference>
<keyword evidence="3" id="KW-1185">Reference proteome</keyword>
<dbReference type="EMBL" id="LGKO01000002">
    <property type="protein sequence ID" value="KPL84107.1"/>
    <property type="molecule type" value="Genomic_DNA"/>
</dbReference>
<gene>
    <name evidence="2" type="ORF">SE15_02705</name>
</gene>
<dbReference type="PATRIC" id="fig|869279.4.peg.540"/>
<dbReference type="PANTHER" id="PTHR22617">
    <property type="entry name" value="CHEMOTAXIS SENSOR HISTIDINE KINASE-RELATED"/>
    <property type="match status" value="1"/>
</dbReference>
<organism evidence="2 3">
    <name type="scientific">Thermanaerothrix daxensis</name>
    <dbReference type="NCBI Taxonomy" id="869279"/>
    <lineage>
        <taxon>Bacteria</taxon>
        <taxon>Bacillati</taxon>
        <taxon>Chloroflexota</taxon>
        <taxon>Anaerolineae</taxon>
        <taxon>Anaerolineales</taxon>
        <taxon>Anaerolineaceae</taxon>
        <taxon>Thermanaerothrix</taxon>
    </lineage>
</organism>
<feature type="domain" description="CheW-like" evidence="1">
    <location>
        <begin position="2"/>
        <end position="142"/>
    </location>
</feature>
<sequence>MEQQFVVFQVAGEQYGVTIEQVESIVKMQPITVVPQAPAFVEGITNLRGMVLPVLSLRRRFGLPSVEADRETRIVVVMHGAHPIGIIVDSVLEVLRLPEETIEPPPPMVTSERTRFITGIAKVGERLILLLDLARVLSIEEEAQLTTLREAVGA</sequence>
<dbReference type="GO" id="GO:0006935">
    <property type="term" value="P:chemotaxis"/>
    <property type="evidence" value="ECO:0007669"/>
    <property type="project" value="InterPro"/>
</dbReference>
<dbReference type="Gene3D" id="2.30.30.40">
    <property type="entry name" value="SH3 Domains"/>
    <property type="match status" value="1"/>
</dbReference>
<dbReference type="OrthoDB" id="9794382at2"/>
<dbReference type="Gene3D" id="2.40.50.180">
    <property type="entry name" value="CheA-289, Domain 4"/>
    <property type="match status" value="1"/>
</dbReference>
<dbReference type="Proteomes" id="UP000050544">
    <property type="component" value="Unassembled WGS sequence"/>
</dbReference>
<comment type="caution">
    <text evidence="2">The sequence shown here is derived from an EMBL/GenBank/DDBJ whole genome shotgun (WGS) entry which is preliminary data.</text>
</comment>
<dbReference type="PROSITE" id="PS50851">
    <property type="entry name" value="CHEW"/>
    <property type="match status" value="1"/>
</dbReference>
<accession>A0A0P6YGK4</accession>
<reference evidence="2 3" key="1">
    <citation type="submission" date="2015-07" db="EMBL/GenBank/DDBJ databases">
        <title>Whole genome sequence of Thermanaerothrix daxensis DSM 23592.</title>
        <authorList>
            <person name="Hemp J."/>
            <person name="Ward L.M."/>
            <person name="Pace L.A."/>
            <person name="Fischer W.W."/>
        </authorList>
    </citation>
    <scope>NUCLEOTIDE SEQUENCE [LARGE SCALE GENOMIC DNA]</scope>
    <source>
        <strain evidence="2 3">GNS-1</strain>
    </source>
</reference>
<dbReference type="STRING" id="869279.SE15_02705"/>
<dbReference type="SUPFAM" id="SSF50341">
    <property type="entry name" value="CheW-like"/>
    <property type="match status" value="1"/>
</dbReference>
<protein>
    <submittedName>
        <fullName evidence="2">Chemotaxis protein CheW</fullName>
    </submittedName>
</protein>
<name>A0A0P6YGK4_9CHLR</name>
<evidence type="ECO:0000259" key="1">
    <source>
        <dbReference type="PROSITE" id="PS50851"/>
    </source>
</evidence>
<dbReference type="InterPro" id="IPR002545">
    <property type="entry name" value="CheW-lke_dom"/>
</dbReference>
<dbReference type="AlphaFoldDB" id="A0A0P6YGK4"/>
<dbReference type="GO" id="GO:0005829">
    <property type="term" value="C:cytosol"/>
    <property type="evidence" value="ECO:0007669"/>
    <property type="project" value="TreeGrafter"/>
</dbReference>
<dbReference type="InterPro" id="IPR039315">
    <property type="entry name" value="CheW"/>
</dbReference>
<dbReference type="RefSeq" id="WP_054520553.1">
    <property type="nucleotide sequence ID" value="NZ_LGKO01000002.1"/>
</dbReference>
<evidence type="ECO:0000313" key="2">
    <source>
        <dbReference type="EMBL" id="KPL84107.1"/>
    </source>
</evidence>
<dbReference type="GO" id="GO:0007165">
    <property type="term" value="P:signal transduction"/>
    <property type="evidence" value="ECO:0007669"/>
    <property type="project" value="InterPro"/>
</dbReference>
<proteinExistence type="predicted"/>
<dbReference type="InterPro" id="IPR036061">
    <property type="entry name" value="CheW-like_dom_sf"/>
</dbReference>
<dbReference type="Pfam" id="PF01584">
    <property type="entry name" value="CheW"/>
    <property type="match status" value="1"/>
</dbReference>